<dbReference type="Proteomes" id="UP000230869">
    <property type="component" value="Unassembled WGS sequence"/>
</dbReference>
<gene>
    <name evidence="2" type="ORF">COV49_00670</name>
</gene>
<feature type="transmembrane region" description="Helical" evidence="1">
    <location>
        <begin position="7"/>
        <end position="28"/>
    </location>
</feature>
<reference evidence="2 3" key="1">
    <citation type="submission" date="2017-09" db="EMBL/GenBank/DDBJ databases">
        <title>Depth-based differentiation of microbial function through sediment-hosted aquifers and enrichment of novel symbionts in the deep terrestrial subsurface.</title>
        <authorList>
            <person name="Probst A.J."/>
            <person name="Ladd B."/>
            <person name="Jarett J.K."/>
            <person name="Geller-Mcgrath D.E."/>
            <person name="Sieber C.M."/>
            <person name="Emerson J.B."/>
            <person name="Anantharaman K."/>
            <person name="Thomas B.C."/>
            <person name="Malmstrom R."/>
            <person name="Stieglmeier M."/>
            <person name="Klingl A."/>
            <person name="Woyke T."/>
            <person name="Ryan C.M."/>
            <person name="Banfield J.F."/>
        </authorList>
    </citation>
    <scope>NUCLEOTIDE SEQUENCE [LARGE SCALE GENOMIC DNA]</scope>
    <source>
        <strain evidence="2">CG11_big_fil_rev_8_21_14_0_20_39_10</strain>
    </source>
</reference>
<dbReference type="AlphaFoldDB" id="A0A2M6K9X4"/>
<accession>A0A2M6K9X4</accession>
<organism evidence="2 3">
    <name type="scientific">Candidatus Falkowbacteria bacterium CG11_big_fil_rev_8_21_14_0_20_39_10</name>
    <dbReference type="NCBI Taxonomy" id="1974570"/>
    <lineage>
        <taxon>Bacteria</taxon>
        <taxon>Candidatus Falkowiibacteriota</taxon>
    </lineage>
</organism>
<evidence type="ECO:0000313" key="3">
    <source>
        <dbReference type="Proteomes" id="UP000230869"/>
    </source>
</evidence>
<keyword evidence="1" id="KW-0472">Membrane</keyword>
<name>A0A2M6K9X4_9BACT</name>
<evidence type="ECO:0000256" key="1">
    <source>
        <dbReference type="SAM" id="Phobius"/>
    </source>
</evidence>
<protein>
    <submittedName>
        <fullName evidence="2">Uncharacterized protein</fullName>
    </submittedName>
</protein>
<sequence length="158" mass="16756">MVNIKKIIKGGVVIAAVVLIVVLMKGIYDYAEFKSVEAAATGFPVECGIVRTGVIIPGCVRVEGKCTCQFCEASPCDGNTEVQFQAQPTDKCSTNFFCIDKSFANYTGGPPKTGDQAIVGATSFIITQNAVYGTPSVAAKGIDKALNWFDQVIAGFRN</sequence>
<keyword evidence="1" id="KW-0812">Transmembrane</keyword>
<comment type="caution">
    <text evidence="2">The sequence shown here is derived from an EMBL/GenBank/DDBJ whole genome shotgun (WGS) entry which is preliminary data.</text>
</comment>
<dbReference type="EMBL" id="PCWW01000011">
    <property type="protein sequence ID" value="PIR13913.1"/>
    <property type="molecule type" value="Genomic_DNA"/>
</dbReference>
<evidence type="ECO:0000313" key="2">
    <source>
        <dbReference type="EMBL" id="PIR13913.1"/>
    </source>
</evidence>
<proteinExistence type="predicted"/>
<keyword evidence="1" id="KW-1133">Transmembrane helix</keyword>